<protein>
    <submittedName>
        <fullName evidence="2">Uncharacterized protein</fullName>
    </submittedName>
</protein>
<sequence length="169" mass="18424">MRRLWGQPDKGPSDVRDQSIDRISAPMSPPPESQLRSSDGGDGSGDWFGMDGRRTGHGCWKGTQLAIVLQHKIIPLRQRTNVRADVAKDPRYYRGGRWSRTGARGGDQRIRGIAGPGLLLHYLNGDGTMVDDRLGMAEEQHGAPLVIGIAPWRVPPGPLSTVEARGALQ</sequence>
<proteinExistence type="predicted"/>
<evidence type="ECO:0000313" key="3">
    <source>
        <dbReference type="Proteomes" id="UP000622638"/>
    </source>
</evidence>
<comment type="caution">
    <text evidence="2">The sequence shown here is derived from an EMBL/GenBank/DDBJ whole genome shotgun (WGS) entry which is preliminary data.</text>
</comment>
<reference evidence="3" key="1">
    <citation type="journal article" date="2019" name="Int. J. Syst. Evol. Microbiol.">
        <title>The Global Catalogue of Microorganisms (GCM) 10K type strain sequencing project: providing services to taxonomists for standard genome sequencing and annotation.</title>
        <authorList>
            <consortium name="The Broad Institute Genomics Platform"/>
            <consortium name="The Broad Institute Genome Sequencing Center for Infectious Disease"/>
            <person name="Wu L."/>
            <person name="Ma J."/>
        </authorList>
    </citation>
    <scope>NUCLEOTIDE SEQUENCE [LARGE SCALE GENOMIC DNA]</scope>
    <source>
        <strain evidence="3">CGMCC 1.15931</strain>
    </source>
</reference>
<name>A0ABQ1KJL5_9BURK</name>
<feature type="region of interest" description="Disordered" evidence="1">
    <location>
        <begin position="1"/>
        <end position="50"/>
    </location>
</feature>
<feature type="compositionally biased region" description="Basic and acidic residues" evidence="1">
    <location>
        <begin position="11"/>
        <end position="20"/>
    </location>
</feature>
<accession>A0ABQ1KJL5</accession>
<evidence type="ECO:0000256" key="1">
    <source>
        <dbReference type="SAM" id="MobiDB-lite"/>
    </source>
</evidence>
<dbReference type="Proteomes" id="UP000622638">
    <property type="component" value="Unassembled WGS sequence"/>
</dbReference>
<keyword evidence="3" id="KW-1185">Reference proteome</keyword>
<evidence type="ECO:0000313" key="2">
    <source>
        <dbReference type="EMBL" id="GGC00486.1"/>
    </source>
</evidence>
<dbReference type="EMBL" id="BMKG01000008">
    <property type="protein sequence ID" value="GGC00486.1"/>
    <property type="molecule type" value="Genomic_DNA"/>
</dbReference>
<gene>
    <name evidence="2" type="ORF">GCM10011572_23120</name>
</gene>
<organism evidence="2 3">
    <name type="scientific">Pseudoduganella buxea</name>
    <dbReference type="NCBI Taxonomy" id="1949069"/>
    <lineage>
        <taxon>Bacteria</taxon>
        <taxon>Pseudomonadati</taxon>
        <taxon>Pseudomonadota</taxon>
        <taxon>Betaproteobacteria</taxon>
        <taxon>Burkholderiales</taxon>
        <taxon>Oxalobacteraceae</taxon>
        <taxon>Telluria group</taxon>
        <taxon>Pseudoduganella</taxon>
    </lineage>
</organism>